<name>A0A388JXM8_CHABU</name>
<keyword evidence="4" id="KW-1185">Reference proteome</keyword>
<dbReference type="Proteomes" id="UP000265515">
    <property type="component" value="Unassembled WGS sequence"/>
</dbReference>
<dbReference type="OrthoDB" id="1902587at2759"/>
<dbReference type="PANTHER" id="PTHR47862">
    <property type="entry name" value="PEPTIDYL-PROLYL CIS-TRANS ISOMERASE FKBP18, CHLOROPLASTIC"/>
    <property type="match status" value="1"/>
</dbReference>
<dbReference type="InterPro" id="IPR001179">
    <property type="entry name" value="PPIase_FKBP_dom"/>
</dbReference>
<evidence type="ECO:0000256" key="1">
    <source>
        <dbReference type="PROSITE-ProRule" id="PRU00277"/>
    </source>
</evidence>
<evidence type="ECO:0000313" key="3">
    <source>
        <dbReference type="EMBL" id="GBG62473.1"/>
    </source>
</evidence>
<evidence type="ECO:0000259" key="2">
    <source>
        <dbReference type="PROSITE" id="PS50059"/>
    </source>
</evidence>
<evidence type="ECO:0000313" key="4">
    <source>
        <dbReference type="Proteomes" id="UP000265515"/>
    </source>
</evidence>
<dbReference type="SUPFAM" id="SSF54534">
    <property type="entry name" value="FKBP-like"/>
    <property type="match status" value="1"/>
</dbReference>
<feature type="domain" description="PPIase FKBP-type" evidence="2">
    <location>
        <begin position="196"/>
        <end position="290"/>
    </location>
</feature>
<reference evidence="3 4" key="1">
    <citation type="journal article" date="2018" name="Cell">
        <title>The Chara Genome: Secondary Complexity and Implications for Plant Terrestrialization.</title>
        <authorList>
            <person name="Nishiyama T."/>
            <person name="Sakayama H."/>
            <person name="Vries J.D."/>
            <person name="Buschmann H."/>
            <person name="Saint-Marcoux D."/>
            <person name="Ullrich K.K."/>
            <person name="Haas F.B."/>
            <person name="Vanderstraeten L."/>
            <person name="Becker D."/>
            <person name="Lang D."/>
            <person name="Vosolsobe S."/>
            <person name="Rombauts S."/>
            <person name="Wilhelmsson P.K.I."/>
            <person name="Janitza P."/>
            <person name="Kern R."/>
            <person name="Heyl A."/>
            <person name="Rumpler F."/>
            <person name="Villalobos L.I.A.C."/>
            <person name="Clay J.M."/>
            <person name="Skokan R."/>
            <person name="Toyoda A."/>
            <person name="Suzuki Y."/>
            <person name="Kagoshima H."/>
            <person name="Schijlen E."/>
            <person name="Tajeshwar N."/>
            <person name="Catarino B."/>
            <person name="Hetherington A.J."/>
            <person name="Saltykova A."/>
            <person name="Bonnot C."/>
            <person name="Breuninger H."/>
            <person name="Symeonidi A."/>
            <person name="Radhakrishnan G.V."/>
            <person name="Van Nieuwerburgh F."/>
            <person name="Deforce D."/>
            <person name="Chang C."/>
            <person name="Karol K.G."/>
            <person name="Hedrich R."/>
            <person name="Ulvskov P."/>
            <person name="Glockner G."/>
            <person name="Delwiche C.F."/>
            <person name="Petrasek J."/>
            <person name="Van de Peer Y."/>
            <person name="Friml J."/>
            <person name="Beilby M."/>
            <person name="Dolan L."/>
            <person name="Kohara Y."/>
            <person name="Sugano S."/>
            <person name="Fujiyama A."/>
            <person name="Delaux P.-M."/>
            <person name="Quint M."/>
            <person name="TheiBen G."/>
            <person name="Hagemann M."/>
            <person name="Harholt J."/>
            <person name="Dunand C."/>
            <person name="Zachgo S."/>
            <person name="Langdale J."/>
            <person name="Maumus F."/>
            <person name="Straeten D.V.D."/>
            <person name="Gould S.B."/>
            <person name="Rensing S.A."/>
        </authorList>
    </citation>
    <scope>NUCLEOTIDE SEQUENCE [LARGE SCALE GENOMIC DNA]</scope>
    <source>
        <strain evidence="3 4">S276</strain>
    </source>
</reference>
<dbReference type="PROSITE" id="PS50059">
    <property type="entry name" value="FKBP_PPIASE"/>
    <property type="match status" value="1"/>
</dbReference>
<dbReference type="STRING" id="69332.A0A388JXM8"/>
<dbReference type="EMBL" id="BFEA01000029">
    <property type="protein sequence ID" value="GBG62473.1"/>
    <property type="molecule type" value="Genomic_DNA"/>
</dbReference>
<dbReference type="Pfam" id="PF00254">
    <property type="entry name" value="FKBP_C"/>
    <property type="match status" value="1"/>
</dbReference>
<dbReference type="AlphaFoldDB" id="A0A388JXM8"/>
<comment type="caution">
    <text evidence="3">The sequence shown here is derived from an EMBL/GenBank/DDBJ whole genome shotgun (WGS) entry which is preliminary data.</text>
</comment>
<dbReference type="Gene3D" id="3.10.50.40">
    <property type="match status" value="1"/>
</dbReference>
<dbReference type="InterPro" id="IPR046357">
    <property type="entry name" value="PPIase_dom_sf"/>
</dbReference>
<dbReference type="EC" id="5.2.1.8" evidence="1"/>
<dbReference type="Gramene" id="GBG62473">
    <property type="protein sequence ID" value="GBG62473"/>
    <property type="gene ID" value="CBR_g30794"/>
</dbReference>
<accession>A0A388JXM8</accession>
<dbReference type="PANTHER" id="PTHR47862:SF2">
    <property type="entry name" value="PEPTIDYLPROLYL ISOMERASE"/>
    <property type="match status" value="1"/>
</dbReference>
<proteinExistence type="predicted"/>
<comment type="catalytic activity">
    <reaction evidence="1">
        <text>[protein]-peptidylproline (omega=180) = [protein]-peptidylproline (omega=0)</text>
        <dbReference type="Rhea" id="RHEA:16237"/>
        <dbReference type="Rhea" id="RHEA-COMP:10747"/>
        <dbReference type="Rhea" id="RHEA-COMP:10748"/>
        <dbReference type="ChEBI" id="CHEBI:83833"/>
        <dbReference type="ChEBI" id="CHEBI:83834"/>
        <dbReference type="EC" id="5.2.1.8"/>
    </reaction>
</comment>
<keyword evidence="1" id="KW-0697">Rotamase</keyword>
<dbReference type="InterPro" id="IPR044180">
    <property type="entry name" value="FKBP18-like"/>
</dbReference>
<dbReference type="GO" id="GO:0009543">
    <property type="term" value="C:chloroplast thylakoid lumen"/>
    <property type="evidence" value="ECO:0007669"/>
    <property type="project" value="TreeGrafter"/>
</dbReference>
<gene>
    <name evidence="3" type="ORF">CBR_g30794</name>
</gene>
<organism evidence="3 4">
    <name type="scientific">Chara braunii</name>
    <name type="common">Braun's stonewort</name>
    <dbReference type="NCBI Taxonomy" id="69332"/>
    <lineage>
        <taxon>Eukaryota</taxon>
        <taxon>Viridiplantae</taxon>
        <taxon>Streptophyta</taxon>
        <taxon>Charophyceae</taxon>
        <taxon>Charales</taxon>
        <taxon>Characeae</taxon>
        <taxon>Chara</taxon>
    </lineage>
</organism>
<keyword evidence="1" id="KW-0413">Isomerase</keyword>
<dbReference type="GO" id="GO:0003755">
    <property type="term" value="F:peptidyl-prolyl cis-trans isomerase activity"/>
    <property type="evidence" value="ECO:0007669"/>
    <property type="project" value="UniProtKB-KW"/>
</dbReference>
<sequence length="303" mass="31781">MATTHVATSSPFVKAATLQSPWSRKDLGKCPLSATKLWTVGRPVIQQTSGVRVGSSLGSAARCGLVVPPRADGRSSSSTAKEGAVAAGEWQRVGVPRALERASDAEEVAEDRRSSLTVASGSPDLLGRRLTLEGMVASAAVVAAAALGYPDEATAVSSSRRVLRTAKIPESEYTELPNGLKFYDLKVGGGATAVRGSRVAIHYVAKWKGITFMTSRQGMGVTGGTPYGFDVGSSDKGMVLKGLDLGVQGMRENGVRLLIVPPQLAYGNEGVQEIPPNATLQFEIELLSIKKSPFGSRVKLIEG</sequence>
<protein>
    <recommendedName>
        <fullName evidence="1">peptidylprolyl isomerase</fullName>
        <ecNumber evidence="1">5.2.1.8</ecNumber>
    </recommendedName>
</protein>